<evidence type="ECO:0000256" key="1">
    <source>
        <dbReference type="SAM" id="MobiDB-lite"/>
    </source>
</evidence>
<dbReference type="RefSeq" id="XP_066665062.1">
    <property type="nucleotide sequence ID" value="XM_066815772.1"/>
</dbReference>
<evidence type="ECO:0000313" key="2">
    <source>
        <dbReference type="EMBL" id="KAK8071254.1"/>
    </source>
</evidence>
<reference evidence="2 3" key="1">
    <citation type="submission" date="2023-01" db="EMBL/GenBank/DDBJ databases">
        <title>Analysis of 21 Apiospora genomes using comparative genomics revels a genus with tremendous synthesis potential of carbohydrate active enzymes and secondary metabolites.</title>
        <authorList>
            <person name="Sorensen T."/>
        </authorList>
    </citation>
    <scope>NUCLEOTIDE SEQUENCE [LARGE SCALE GENOMIC DNA]</scope>
    <source>
        <strain evidence="2 3">CBS 114990</strain>
    </source>
</reference>
<comment type="caution">
    <text evidence="2">The sequence shown here is derived from an EMBL/GenBank/DDBJ whole genome shotgun (WGS) entry which is preliminary data.</text>
</comment>
<organism evidence="2 3">
    <name type="scientific">Apiospora hydei</name>
    <dbReference type="NCBI Taxonomy" id="1337664"/>
    <lineage>
        <taxon>Eukaryota</taxon>
        <taxon>Fungi</taxon>
        <taxon>Dikarya</taxon>
        <taxon>Ascomycota</taxon>
        <taxon>Pezizomycotina</taxon>
        <taxon>Sordariomycetes</taxon>
        <taxon>Xylariomycetidae</taxon>
        <taxon>Amphisphaeriales</taxon>
        <taxon>Apiosporaceae</taxon>
        <taxon>Apiospora</taxon>
    </lineage>
</organism>
<dbReference type="GeneID" id="92048832"/>
<dbReference type="Proteomes" id="UP001433268">
    <property type="component" value="Unassembled WGS sequence"/>
</dbReference>
<accession>A0ABR1VMW4</accession>
<name>A0ABR1VMW4_9PEZI</name>
<feature type="region of interest" description="Disordered" evidence="1">
    <location>
        <begin position="40"/>
        <end position="76"/>
    </location>
</feature>
<gene>
    <name evidence="2" type="ORF">PG997_011457</name>
</gene>
<proteinExistence type="predicted"/>
<protein>
    <submittedName>
        <fullName evidence="2">Uncharacterized protein</fullName>
    </submittedName>
</protein>
<keyword evidence="3" id="KW-1185">Reference proteome</keyword>
<sequence>MQSAATDICKQALSGAGADTKTAASSSASASASAASSSAAAKSSSAASSTTAATSPSASASAAASPKDLAASSSPSRFRRRICLGFGLRFWLQPRQCLVYPQGGRRFPRRGWCRAGCCCCYGHGSVSKKKLVNH</sequence>
<dbReference type="EMBL" id="JAQQWN010000008">
    <property type="protein sequence ID" value="KAK8071254.1"/>
    <property type="molecule type" value="Genomic_DNA"/>
</dbReference>
<evidence type="ECO:0000313" key="3">
    <source>
        <dbReference type="Proteomes" id="UP001433268"/>
    </source>
</evidence>